<proteinExistence type="predicted"/>
<keyword evidence="7" id="KW-0862">Zinc</keyword>
<dbReference type="OrthoDB" id="9789270at2"/>
<keyword evidence="2" id="KW-1003">Cell membrane</keyword>
<organism evidence="13 14">
    <name type="scientific">Arachidicoccus rhizosphaerae</name>
    <dbReference type="NCBI Taxonomy" id="551991"/>
    <lineage>
        <taxon>Bacteria</taxon>
        <taxon>Pseudomonadati</taxon>
        <taxon>Bacteroidota</taxon>
        <taxon>Chitinophagia</taxon>
        <taxon>Chitinophagales</taxon>
        <taxon>Chitinophagaceae</taxon>
        <taxon>Arachidicoccus</taxon>
    </lineage>
</organism>
<keyword evidence="6" id="KW-0378">Hydrolase</keyword>
<dbReference type="AlphaFoldDB" id="A0A1H4CCD6"/>
<name>A0A1H4CCD6_9BACT</name>
<evidence type="ECO:0000256" key="1">
    <source>
        <dbReference type="ARBA" id="ARBA00001947"/>
    </source>
</evidence>
<evidence type="ECO:0000256" key="10">
    <source>
        <dbReference type="ARBA" id="ARBA00023136"/>
    </source>
</evidence>
<dbReference type="GO" id="GO:0006508">
    <property type="term" value="P:proteolysis"/>
    <property type="evidence" value="ECO:0007669"/>
    <property type="project" value="UniProtKB-KW"/>
</dbReference>
<dbReference type="InterPro" id="IPR001915">
    <property type="entry name" value="Peptidase_M48"/>
</dbReference>
<evidence type="ECO:0000313" key="13">
    <source>
        <dbReference type="EMBL" id="SEA58061.1"/>
    </source>
</evidence>
<dbReference type="CDD" id="cd07328">
    <property type="entry name" value="M48_Ste24p_like"/>
    <property type="match status" value="1"/>
</dbReference>
<dbReference type="RefSeq" id="WP_091400953.1">
    <property type="nucleotide sequence ID" value="NZ_FNQY01000030.1"/>
</dbReference>
<dbReference type="GO" id="GO:0004222">
    <property type="term" value="F:metalloendopeptidase activity"/>
    <property type="evidence" value="ECO:0007669"/>
    <property type="project" value="InterPro"/>
</dbReference>
<keyword evidence="10 11" id="KW-0472">Membrane</keyword>
<evidence type="ECO:0000256" key="2">
    <source>
        <dbReference type="ARBA" id="ARBA00022475"/>
    </source>
</evidence>
<evidence type="ECO:0000256" key="4">
    <source>
        <dbReference type="ARBA" id="ARBA00022692"/>
    </source>
</evidence>
<feature type="transmembrane region" description="Helical" evidence="11">
    <location>
        <begin position="58"/>
        <end position="79"/>
    </location>
</feature>
<accession>A0A1H4CCD6</accession>
<keyword evidence="9" id="KW-0482">Metalloprotease</keyword>
<dbReference type="PANTHER" id="PTHR43221">
    <property type="entry name" value="PROTEASE HTPX"/>
    <property type="match status" value="1"/>
</dbReference>
<dbReference type="EMBL" id="FNQY01000030">
    <property type="protein sequence ID" value="SEA58061.1"/>
    <property type="molecule type" value="Genomic_DNA"/>
</dbReference>
<dbReference type="InterPro" id="IPR050083">
    <property type="entry name" value="HtpX_protease"/>
</dbReference>
<dbReference type="Proteomes" id="UP000199041">
    <property type="component" value="Unassembled WGS sequence"/>
</dbReference>
<feature type="transmembrane region" description="Helical" evidence="11">
    <location>
        <begin position="20"/>
        <end position="52"/>
    </location>
</feature>
<gene>
    <name evidence="13" type="ORF">SAMN05192529_13025</name>
</gene>
<evidence type="ECO:0000259" key="12">
    <source>
        <dbReference type="Pfam" id="PF01435"/>
    </source>
</evidence>
<keyword evidence="3 13" id="KW-0645">Protease</keyword>
<evidence type="ECO:0000256" key="9">
    <source>
        <dbReference type="ARBA" id="ARBA00023049"/>
    </source>
</evidence>
<reference evidence="13 14" key="1">
    <citation type="submission" date="2016-10" db="EMBL/GenBank/DDBJ databases">
        <authorList>
            <person name="de Groot N.N."/>
        </authorList>
    </citation>
    <scope>NUCLEOTIDE SEQUENCE [LARGE SCALE GENOMIC DNA]</scope>
    <source>
        <strain evidence="13 14">Vu-144</strain>
    </source>
</reference>
<evidence type="ECO:0000313" key="14">
    <source>
        <dbReference type="Proteomes" id="UP000199041"/>
    </source>
</evidence>
<feature type="domain" description="Peptidase M48" evidence="12">
    <location>
        <begin position="101"/>
        <end position="365"/>
    </location>
</feature>
<sequence>MTNKTVILSPAFKKEATRAIAAICLFAFSYLIIVLLAICLTLACFYVGMYAIGEIPGIFGLAVGVGLASLGIFVLVFLFKFIGKKNKKDLNHMVEIQRADAPRLFSMLESLATEAETSFPKKVYLSADVNASVFYQSTFWSMFLPVKKNLQIGLGLINAVTDEELRAILAHEFGHFSQRTMKVGSYVYNVNQIIFNMLYENEGYTRGLNSFGKISYMRFFAYLAIQINAGIQWVLKRLYGVVNKSYLGLSREMEFHADAIAASITGVEPLKKALLRTGLADDSYSNVLDYYDRKIPENIKSENIYLEHFAVMEFLGHLNDYSFTNGLPDIPSGEQAKYNKSKLVIKNQWASHPSIEDRISRLEQLEVDASPTEQTLANGLIPDIHQMQHRLTEVVFKQVQYEAEPQTLSTAVFLETYKESVLKGSFGKIYNGYYDHRNLDILALEDLEQKRNEEVQTPSELFSDQKVEWVYTGIALKNDIQLLSDIYEGKAPIKSFDYDGIRHGRKDAKILAAQLQSELEMTNTRLRENDTDIYLYFLSLEALKDTPGRLRQMYMDFFSFDKAFDEKNELYKEMMSALQFVEVTTPFDQIVRNFEQLQPREQLLKEGICQLLEDPFLTAELKDPFRSDLRKFVSDNWIYFEGKVYNDDALRLLFDSLHGYSFLISRKYFLMKKHLLNYQQELQNS</sequence>
<dbReference type="STRING" id="551991.SAMN05192529_13025"/>
<dbReference type="Pfam" id="PF01435">
    <property type="entry name" value="Peptidase_M48"/>
    <property type="match status" value="1"/>
</dbReference>
<feature type="transmembrane region" description="Helical" evidence="11">
    <location>
        <begin position="216"/>
        <end position="235"/>
    </location>
</feature>
<evidence type="ECO:0000256" key="8">
    <source>
        <dbReference type="ARBA" id="ARBA00022989"/>
    </source>
</evidence>
<keyword evidence="5" id="KW-0479">Metal-binding</keyword>
<keyword evidence="4 11" id="KW-0812">Transmembrane</keyword>
<dbReference type="GO" id="GO:0046872">
    <property type="term" value="F:metal ion binding"/>
    <property type="evidence" value="ECO:0007669"/>
    <property type="project" value="UniProtKB-KW"/>
</dbReference>
<keyword evidence="14" id="KW-1185">Reference proteome</keyword>
<evidence type="ECO:0000256" key="5">
    <source>
        <dbReference type="ARBA" id="ARBA00022723"/>
    </source>
</evidence>
<comment type="cofactor">
    <cofactor evidence="1">
        <name>Zn(2+)</name>
        <dbReference type="ChEBI" id="CHEBI:29105"/>
    </cofactor>
</comment>
<keyword evidence="8 11" id="KW-1133">Transmembrane helix</keyword>
<dbReference type="Gene3D" id="3.30.2010.10">
    <property type="entry name" value="Metalloproteases ('zincins'), catalytic domain"/>
    <property type="match status" value="1"/>
</dbReference>
<protein>
    <submittedName>
        <fullName evidence="13">Zn-dependent protease with chaperone function</fullName>
    </submittedName>
</protein>
<evidence type="ECO:0000256" key="7">
    <source>
        <dbReference type="ARBA" id="ARBA00022833"/>
    </source>
</evidence>
<dbReference type="PANTHER" id="PTHR43221:SF2">
    <property type="entry name" value="PROTEASE HTPX HOMOLOG"/>
    <property type="match status" value="1"/>
</dbReference>
<evidence type="ECO:0000256" key="6">
    <source>
        <dbReference type="ARBA" id="ARBA00022801"/>
    </source>
</evidence>
<evidence type="ECO:0000256" key="11">
    <source>
        <dbReference type="SAM" id="Phobius"/>
    </source>
</evidence>
<evidence type="ECO:0000256" key="3">
    <source>
        <dbReference type="ARBA" id="ARBA00022670"/>
    </source>
</evidence>